<dbReference type="GO" id="GO:0020037">
    <property type="term" value="F:heme binding"/>
    <property type="evidence" value="ECO:0007669"/>
    <property type="project" value="TreeGrafter"/>
</dbReference>
<comment type="subcellular location">
    <subcellularLocation>
        <location evidence="2">Cell membrane</location>
        <topology evidence="2">Multi-pass membrane protein</topology>
    </subcellularLocation>
</comment>
<feature type="domain" description="Cytochrome b561 bacterial/Ni-hydrogenase" evidence="14">
    <location>
        <begin position="7"/>
        <end position="174"/>
    </location>
</feature>
<sequence>MSPVLQYGMTAKILHWMIVGLLAVQYPLGWLMPDIHRGMQPGVGMTLHISIGLLILAVIAARLIWRITHPVIPESSLPQWQRLTSELLHWMLYIMILLTAVSGWLFASFRGWSASLFYLLPFPMLTSEDAQAVKTIDGLHQAAEWLLLGLVSVHVIAALIHLFYYRDRVMARMLITNKH</sequence>
<keyword evidence="9 13" id="KW-1133">Transmembrane helix</keyword>
<evidence type="ECO:0000313" key="15">
    <source>
        <dbReference type="EMBL" id="SUU86526.1"/>
    </source>
</evidence>
<evidence type="ECO:0000256" key="2">
    <source>
        <dbReference type="ARBA" id="ARBA00004651"/>
    </source>
</evidence>
<dbReference type="PANTHER" id="PTHR30529:SF1">
    <property type="entry name" value="CYTOCHROME B561 HOMOLOG 2"/>
    <property type="match status" value="1"/>
</dbReference>
<keyword evidence="4" id="KW-1003">Cell membrane</keyword>
<evidence type="ECO:0000313" key="16">
    <source>
        <dbReference type="Proteomes" id="UP000254343"/>
    </source>
</evidence>
<evidence type="ECO:0000256" key="9">
    <source>
        <dbReference type="ARBA" id="ARBA00022989"/>
    </source>
</evidence>
<evidence type="ECO:0000256" key="7">
    <source>
        <dbReference type="ARBA" id="ARBA00022723"/>
    </source>
</evidence>
<dbReference type="GO" id="GO:0005886">
    <property type="term" value="C:plasma membrane"/>
    <property type="evidence" value="ECO:0007669"/>
    <property type="project" value="UniProtKB-SubCell"/>
</dbReference>
<feature type="transmembrane region" description="Helical" evidence="13">
    <location>
        <begin position="13"/>
        <end position="33"/>
    </location>
</feature>
<dbReference type="AlphaFoldDB" id="A0A380WCI9"/>
<protein>
    <submittedName>
        <fullName evidence="15">Cytochrome b561 homolog 2</fullName>
    </submittedName>
</protein>
<evidence type="ECO:0000256" key="13">
    <source>
        <dbReference type="SAM" id="Phobius"/>
    </source>
</evidence>
<comment type="similarity">
    <text evidence="12">Belongs to the cytochrome b561 family.</text>
</comment>
<dbReference type="InterPro" id="IPR052168">
    <property type="entry name" value="Cytochrome_b561_oxidase"/>
</dbReference>
<keyword evidence="6 13" id="KW-0812">Transmembrane</keyword>
<evidence type="ECO:0000256" key="8">
    <source>
        <dbReference type="ARBA" id="ARBA00022982"/>
    </source>
</evidence>
<evidence type="ECO:0000256" key="11">
    <source>
        <dbReference type="ARBA" id="ARBA00023136"/>
    </source>
</evidence>
<feature type="transmembrane region" description="Helical" evidence="13">
    <location>
        <begin position="87"/>
        <end position="109"/>
    </location>
</feature>
<keyword evidence="11 13" id="KW-0472">Membrane</keyword>
<dbReference type="RefSeq" id="WP_002717349.1">
    <property type="nucleotide sequence ID" value="NZ_UFSI01000001.1"/>
</dbReference>
<dbReference type="GO" id="GO:0022904">
    <property type="term" value="P:respiratory electron transport chain"/>
    <property type="evidence" value="ECO:0007669"/>
    <property type="project" value="InterPro"/>
</dbReference>
<keyword evidence="10" id="KW-0408">Iron</keyword>
<dbReference type="GO" id="GO:0009055">
    <property type="term" value="F:electron transfer activity"/>
    <property type="evidence" value="ECO:0007669"/>
    <property type="project" value="InterPro"/>
</dbReference>
<evidence type="ECO:0000256" key="5">
    <source>
        <dbReference type="ARBA" id="ARBA00022617"/>
    </source>
</evidence>
<keyword evidence="7" id="KW-0479">Metal-binding</keyword>
<dbReference type="Proteomes" id="UP000254343">
    <property type="component" value="Unassembled WGS sequence"/>
</dbReference>
<reference evidence="15 16" key="1">
    <citation type="submission" date="2018-06" db="EMBL/GenBank/DDBJ databases">
        <authorList>
            <consortium name="Pathogen Informatics"/>
            <person name="Doyle S."/>
        </authorList>
    </citation>
    <scope>NUCLEOTIDE SEQUENCE [LARGE SCALE GENOMIC DNA]</scope>
    <source>
        <strain evidence="15 16">NCTC12722</strain>
    </source>
</reference>
<accession>A0A380WCI9</accession>
<evidence type="ECO:0000256" key="6">
    <source>
        <dbReference type="ARBA" id="ARBA00022692"/>
    </source>
</evidence>
<feature type="transmembrane region" description="Helical" evidence="13">
    <location>
        <begin position="45"/>
        <end position="67"/>
    </location>
</feature>
<gene>
    <name evidence="15" type="primary">yceJ_3</name>
    <name evidence="15" type="ORF">NCTC12722_03754</name>
</gene>
<dbReference type="PANTHER" id="PTHR30529">
    <property type="entry name" value="CYTOCHROME B561"/>
    <property type="match status" value="1"/>
</dbReference>
<dbReference type="InterPro" id="IPR016174">
    <property type="entry name" value="Di-haem_cyt_TM"/>
</dbReference>
<dbReference type="Pfam" id="PF01292">
    <property type="entry name" value="Ni_hydr_CYTB"/>
    <property type="match status" value="1"/>
</dbReference>
<evidence type="ECO:0000256" key="4">
    <source>
        <dbReference type="ARBA" id="ARBA00022475"/>
    </source>
</evidence>
<evidence type="ECO:0000256" key="3">
    <source>
        <dbReference type="ARBA" id="ARBA00022448"/>
    </source>
</evidence>
<dbReference type="SUPFAM" id="SSF81342">
    <property type="entry name" value="Transmembrane di-heme cytochromes"/>
    <property type="match status" value="1"/>
</dbReference>
<dbReference type="OrthoDB" id="1247465at2"/>
<keyword evidence="8" id="KW-0249">Electron transport</keyword>
<evidence type="ECO:0000259" key="14">
    <source>
        <dbReference type="Pfam" id="PF01292"/>
    </source>
</evidence>
<comment type="cofactor">
    <cofactor evidence="1">
        <name>heme b</name>
        <dbReference type="ChEBI" id="CHEBI:60344"/>
    </cofactor>
</comment>
<evidence type="ECO:0000256" key="12">
    <source>
        <dbReference type="ARBA" id="ARBA00037975"/>
    </source>
</evidence>
<feature type="transmembrane region" description="Helical" evidence="13">
    <location>
        <begin position="145"/>
        <end position="165"/>
    </location>
</feature>
<evidence type="ECO:0000256" key="1">
    <source>
        <dbReference type="ARBA" id="ARBA00001970"/>
    </source>
</evidence>
<dbReference type="InterPro" id="IPR011577">
    <property type="entry name" value="Cyt_b561_bac/Ni-Hgenase"/>
</dbReference>
<keyword evidence="3" id="KW-0813">Transport</keyword>
<keyword evidence="5" id="KW-0349">Heme</keyword>
<dbReference type="EMBL" id="UIGB01000001">
    <property type="protein sequence ID" value="SUU86526.1"/>
    <property type="molecule type" value="Genomic_DNA"/>
</dbReference>
<name>A0A380WCI9_AFIFE</name>
<organism evidence="15 16">
    <name type="scientific">Afipia felis</name>
    <name type="common">Cat scratch disease bacillus</name>
    <dbReference type="NCBI Taxonomy" id="1035"/>
    <lineage>
        <taxon>Bacteria</taxon>
        <taxon>Pseudomonadati</taxon>
        <taxon>Pseudomonadota</taxon>
        <taxon>Alphaproteobacteria</taxon>
        <taxon>Hyphomicrobiales</taxon>
        <taxon>Nitrobacteraceae</taxon>
        <taxon>Afipia</taxon>
    </lineage>
</organism>
<evidence type="ECO:0000256" key="10">
    <source>
        <dbReference type="ARBA" id="ARBA00023004"/>
    </source>
</evidence>
<dbReference type="GO" id="GO:0046872">
    <property type="term" value="F:metal ion binding"/>
    <property type="evidence" value="ECO:0007669"/>
    <property type="project" value="UniProtKB-KW"/>
</dbReference>
<proteinExistence type="inferred from homology"/>